<sequence>MEKKISTRHNYTNRLIQQEQLQLQIQQGQVLMNAQVGF</sequence>
<dbReference type="EMBL" id="GBRH01231133">
    <property type="protein sequence ID" value="JAD66762.1"/>
    <property type="molecule type" value="Transcribed_RNA"/>
</dbReference>
<dbReference type="AlphaFoldDB" id="A0A0A9C5G4"/>
<name>A0A0A9C5G4_ARUDO</name>
<proteinExistence type="predicted"/>
<organism evidence="1">
    <name type="scientific">Arundo donax</name>
    <name type="common">Giant reed</name>
    <name type="synonym">Donax arundinaceus</name>
    <dbReference type="NCBI Taxonomy" id="35708"/>
    <lineage>
        <taxon>Eukaryota</taxon>
        <taxon>Viridiplantae</taxon>
        <taxon>Streptophyta</taxon>
        <taxon>Embryophyta</taxon>
        <taxon>Tracheophyta</taxon>
        <taxon>Spermatophyta</taxon>
        <taxon>Magnoliopsida</taxon>
        <taxon>Liliopsida</taxon>
        <taxon>Poales</taxon>
        <taxon>Poaceae</taxon>
        <taxon>PACMAD clade</taxon>
        <taxon>Arundinoideae</taxon>
        <taxon>Arundineae</taxon>
        <taxon>Arundo</taxon>
    </lineage>
</organism>
<reference evidence="1" key="1">
    <citation type="submission" date="2014-09" db="EMBL/GenBank/DDBJ databases">
        <authorList>
            <person name="Magalhaes I.L.F."/>
            <person name="Oliveira U."/>
            <person name="Santos F.R."/>
            <person name="Vidigal T.H.D.A."/>
            <person name="Brescovit A.D."/>
            <person name="Santos A.J."/>
        </authorList>
    </citation>
    <scope>NUCLEOTIDE SEQUENCE</scope>
    <source>
        <tissue evidence="1">Shoot tissue taken approximately 20 cm above the soil surface</tissue>
    </source>
</reference>
<evidence type="ECO:0000313" key="1">
    <source>
        <dbReference type="EMBL" id="JAD66762.1"/>
    </source>
</evidence>
<accession>A0A0A9C5G4</accession>
<reference evidence="1" key="2">
    <citation type="journal article" date="2015" name="Data Brief">
        <title>Shoot transcriptome of the giant reed, Arundo donax.</title>
        <authorList>
            <person name="Barrero R.A."/>
            <person name="Guerrero F.D."/>
            <person name="Moolhuijzen P."/>
            <person name="Goolsby J.A."/>
            <person name="Tidwell J."/>
            <person name="Bellgard S.E."/>
            <person name="Bellgard M.I."/>
        </authorList>
    </citation>
    <scope>NUCLEOTIDE SEQUENCE</scope>
    <source>
        <tissue evidence="1">Shoot tissue taken approximately 20 cm above the soil surface</tissue>
    </source>
</reference>
<protein>
    <submittedName>
        <fullName evidence="1">Uncharacterized protein</fullName>
    </submittedName>
</protein>